<organism evidence="1">
    <name type="scientific">Trepomonas sp. PC1</name>
    <dbReference type="NCBI Taxonomy" id="1076344"/>
    <lineage>
        <taxon>Eukaryota</taxon>
        <taxon>Metamonada</taxon>
        <taxon>Diplomonadida</taxon>
        <taxon>Hexamitidae</taxon>
        <taxon>Hexamitinae</taxon>
        <taxon>Trepomonas</taxon>
    </lineage>
</organism>
<proteinExistence type="predicted"/>
<gene>
    <name evidence="1" type="ORF">TPC1_14426</name>
</gene>
<protein>
    <submittedName>
        <fullName evidence="1">Uncharacterized protein</fullName>
    </submittedName>
</protein>
<reference evidence="1" key="1">
    <citation type="submission" date="2015-07" db="EMBL/GenBank/DDBJ databases">
        <title>Adaptation to a free-living lifestyle via gene acquisitions in the diplomonad Trepomonas sp. PC1.</title>
        <authorList>
            <person name="Xu F."/>
            <person name="Jerlstrom-Hultqvist J."/>
            <person name="Kolisko M."/>
            <person name="Simpson A.G.B."/>
            <person name="Roger A.J."/>
            <person name="Svard S.G."/>
            <person name="Andersson J.O."/>
        </authorList>
    </citation>
    <scope>NUCLEOTIDE SEQUENCE</scope>
    <source>
        <strain evidence="1">PC1</strain>
    </source>
</reference>
<sequence length="182" mass="21348">VIKLNPALTNHITDFLQFSSLQYLKQMLNGELQLPNIMKLVDIKSNNYHNYQNHFVTMLDHIYSILHGVTDGLIEYQKKHIQNYEPFKLQNIKLYNELSNMKNCFHFVIQGITEEEISLIARRQRILDAGNKIILQHFPVWLHNKLFLNKQPEINTLKIHLGYEIPIREPTPEPIESSSSSV</sequence>
<name>A0A146K952_9EUKA</name>
<feature type="non-terminal residue" evidence="1">
    <location>
        <position position="182"/>
    </location>
</feature>
<feature type="non-terminal residue" evidence="1">
    <location>
        <position position="1"/>
    </location>
</feature>
<evidence type="ECO:0000313" key="1">
    <source>
        <dbReference type="EMBL" id="JAP93333.1"/>
    </source>
</evidence>
<dbReference type="AlphaFoldDB" id="A0A146K952"/>
<accession>A0A146K952</accession>
<dbReference type="EMBL" id="GDID01003273">
    <property type="protein sequence ID" value="JAP93333.1"/>
    <property type="molecule type" value="Transcribed_RNA"/>
</dbReference>